<dbReference type="GO" id="GO:0032580">
    <property type="term" value="C:Golgi cisterna membrane"/>
    <property type="evidence" value="ECO:0007669"/>
    <property type="project" value="UniProtKB-SubCell"/>
</dbReference>
<dbReference type="InterPro" id="IPR031481">
    <property type="entry name" value="Glyco_tran_10_N"/>
</dbReference>
<dbReference type="InterPro" id="IPR055270">
    <property type="entry name" value="Glyco_tran_10_C"/>
</dbReference>
<evidence type="ECO:0000313" key="16">
    <source>
        <dbReference type="Proteomes" id="UP000663879"/>
    </source>
</evidence>
<evidence type="ECO:0000256" key="12">
    <source>
        <dbReference type="RuleBase" id="RU003832"/>
    </source>
</evidence>
<keyword evidence="6 12" id="KW-0812">Transmembrane</keyword>
<protein>
    <recommendedName>
        <fullName evidence="12">Fucosyltransferase</fullName>
        <ecNumber evidence="12">2.4.1.-</ecNumber>
    </recommendedName>
</protein>
<dbReference type="OrthoDB" id="427096at2759"/>
<dbReference type="Proteomes" id="UP000663879">
    <property type="component" value="Unassembled WGS sequence"/>
</dbReference>
<name>A0A814MQP4_9BILA</name>
<dbReference type="UniPathway" id="UPA00378"/>
<dbReference type="GO" id="GO:0000139">
    <property type="term" value="C:Golgi membrane"/>
    <property type="evidence" value="ECO:0007669"/>
    <property type="project" value="UniProtKB-SubCell"/>
</dbReference>
<dbReference type="EMBL" id="CAJNOC010006662">
    <property type="protein sequence ID" value="CAF1082698.1"/>
    <property type="molecule type" value="Genomic_DNA"/>
</dbReference>
<keyword evidence="10 12" id="KW-0472">Membrane</keyword>
<evidence type="ECO:0000256" key="10">
    <source>
        <dbReference type="ARBA" id="ARBA00023136"/>
    </source>
</evidence>
<dbReference type="EC" id="2.4.1.-" evidence="12"/>
<reference evidence="15" key="1">
    <citation type="submission" date="2021-02" db="EMBL/GenBank/DDBJ databases">
        <authorList>
            <person name="Nowell W R."/>
        </authorList>
    </citation>
    <scope>NUCLEOTIDE SEQUENCE</scope>
    <source>
        <strain evidence="15">Ploen Becks lab</strain>
    </source>
</reference>
<dbReference type="Pfam" id="PF00852">
    <property type="entry name" value="Glyco_transf_10"/>
    <property type="match status" value="1"/>
</dbReference>
<dbReference type="GO" id="GO:0008417">
    <property type="term" value="F:fucosyltransferase activity"/>
    <property type="evidence" value="ECO:0007669"/>
    <property type="project" value="InterPro"/>
</dbReference>
<evidence type="ECO:0000256" key="8">
    <source>
        <dbReference type="ARBA" id="ARBA00022989"/>
    </source>
</evidence>
<feature type="transmembrane region" description="Helical" evidence="12">
    <location>
        <begin position="6"/>
        <end position="25"/>
    </location>
</feature>
<organism evidence="15 16">
    <name type="scientific">Brachionus calyciflorus</name>
    <dbReference type="NCBI Taxonomy" id="104777"/>
    <lineage>
        <taxon>Eukaryota</taxon>
        <taxon>Metazoa</taxon>
        <taxon>Spiralia</taxon>
        <taxon>Gnathifera</taxon>
        <taxon>Rotifera</taxon>
        <taxon>Eurotatoria</taxon>
        <taxon>Monogononta</taxon>
        <taxon>Pseudotrocha</taxon>
        <taxon>Ploima</taxon>
        <taxon>Brachionidae</taxon>
        <taxon>Brachionus</taxon>
    </lineage>
</organism>
<comment type="similarity">
    <text evidence="3 12">Belongs to the glycosyltransferase 10 family.</text>
</comment>
<dbReference type="FunFam" id="3.40.50.11660:FF:000002">
    <property type="entry name" value="Alpha-(1,3)-fucosyltransferase"/>
    <property type="match status" value="1"/>
</dbReference>
<dbReference type="SUPFAM" id="SSF53756">
    <property type="entry name" value="UDP-Glycosyltransferase/glycogen phosphorylase"/>
    <property type="match status" value="1"/>
</dbReference>
<evidence type="ECO:0000256" key="2">
    <source>
        <dbReference type="ARBA" id="ARBA00004922"/>
    </source>
</evidence>
<feature type="domain" description="Fucosyltransferase N-terminal" evidence="14">
    <location>
        <begin position="92"/>
        <end position="201"/>
    </location>
</feature>
<dbReference type="InterPro" id="IPR038577">
    <property type="entry name" value="GT10-like_C_sf"/>
</dbReference>
<evidence type="ECO:0000256" key="6">
    <source>
        <dbReference type="ARBA" id="ARBA00022692"/>
    </source>
</evidence>
<accession>A0A814MQP4</accession>
<evidence type="ECO:0000256" key="9">
    <source>
        <dbReference type="ARBA" id="ARBA00023034"/>
    </source>
</evidence>
<keyword evidence="8 12" id="KW-1133">Transmembrane helix</keyword>
<sequence length="435" mass="51800">MNSSNSLIIIFFLFLFLNFICFYNLNSFGFREYNDFLKGLQFRIDFENRTNHCLNIKEKQFFVNLDGEKYPKIIPLYHNKTINFRCLNASPNRKTILMWNKFRGLPLKKYSFGVTEPFKNMNCPVTNCELTQDRSKLNQSDLVLFHLRNKIDFFPTRAFSNQRFVHVIYESPIHCHLCEKYENVFNLSSSYRLDSDFTSIYWTDSGLFWSENHTFNSNKNFLDNKNGFGAALVSNCESFRLNFLKELKKYIPLDIFGNCGLKCPTNQDCRSYISNNYKFFFLFENSFCHDYVTEKFFDTLKFDIIPVVLGMGNYSYYVPKSSFINAIDFKSPKDLAIYLLKLSNNSNEYNKYFQWKKYLRTDDQIVKAGYLCEMCIKLHLEEKEKTIRKKELRNLKKMFGLYENCLAPKFNENNFELSLVNITRDIHSYFMSQEV</sequence>
<comment type="caution">
    <text evidence="15">The sequence shown here is derived from an EMBL/GenBank/DDBJ whole genome shotgun (WGS) entry which is preliminary data.</text>
</comment>
<evidence type="ECO:0000256" key="4">
    <source>
        <dbReference type="ARBA" id="ARBA00022676"/>
    </source>
</evidence>
<comment type="subcellular location">
    <subcellularLocation>
        <location evidence="1">Golgi apparatus membrane</location>
        <topology evidence="1">Single-pass type II membrane protein</topology>
    </subcellularLocation>
    <subcellularLocation>
        <location evidence="12">Golgi apparatus</location>
        <location evidence="12">Golgi stack membrane</location>
        <topology evidence="12">Single-pass type II membrane protein</topology>
    </subcellularLocation>
</comment>
<keyword evidence="11" id="KW-0325">Glycoprotein</keyword>
<dbReference type="Gene3D" id="3.40.50.11660">
    <property type="entry name" value="Glycosyl transferase family 10, C-terminal domain"/>
    <property type="match status" value="1"/>
</dbReference>
<evidence type="ECO:0000256" key="1">
    <source>
        <dbReference type="ARBA" id="ARBA00004323"/>
    </source>
</evidence>
<gene>
    <name evidence="15" type="ORF">OXX778_LOCUS20268</name>
</gene>
<evidence type="ECO:0000256" key="3">
    <source>
        <dbReference type="ARBA" id="ARBA00008919"/>
    </source>
</evidence>
<feature type="domain" description="Fucosyltransferase C-terminal" evidence="13">
    <location>
        <begin position="224"/>
        <end position="388"/>
    </location>
</feature>
<dbReference type="AlphaFoldDB" id="A0A814MQP4"/>
<evidence type="ECO:0000259" key="13">
    <source>
        <dbReference type="Pfam" id="PF00852"/>
    </source>
</evidence>
<evidence type="ECO:0000256" key="7">
    <source>
        <dbReference type="ARBA" id="ARBA00022968"/>
    </source>
</evidence>
<keyword evidence="16" id="KW-1185">Reference proteome</keyword>
<keyword evidence="5 12" id="KW-0808">Transferase</keyword>
<dbReference type="PANTHER" id="PTHR48438:SF1">
    <property type="entry name" value="ALPHA-(1,3)-FUCOSYLTRANSFERASE C-RELATED"/>
    <property type="match status" value="1"/>
</dbReference>
<evidence type="ECO:0000256" key="11">
    <source>
        <dbReference type="ARBA" id="ARBA00023180"/>
    </source>
</evidence>
<keyword evidence="4 12" id="KW-0328">Glycosyltransferase</keyword>
<dbReference type="Pfam" id="PF17039">
    <property type="entry name" value="Glyco_tran_10_N"/>
    <property type="match status" value="1"/>
</dbReference>
<proteinExistence type="inferred from homology"/>
<keyword evidence="7" id="KW-0735">Signal-anchor</keyword>
<keyword evidence="9 12" id="KW-0333">Golgi apparatus</keyword>
<dbReference type="InterPro" id="IPR001503">
    <property type="entry name" value="Glyco_trans_10"/>
</dbReference>
<evidence type="ECO:0000259" key="14">
    <source>
        <dbReference type="Pfam" id="PF17039"/>
    </source>
</evidence>
<comment type="pathway">
    <text evidence="2">Protein modification; protein glycosylation.</text>
</comment>
<evidence type="ECO:0000313" key="15">
    <source>
        <dbReference type="EMBL" id="CAF1082698.1"/>
    </source>
</evidence>
<evidence type="ECO:0000256" key="5">
    <source>
        <dbReference type="ARBA" id="ARBA00022679"/>
    </source>
</evidence>
<dbReference type="PANTHER" id="PTHR48438">
    <property type="entry name" value="ALPHA-(1,3)-FUCOSYLTRANSFERASE C-RELATED"/>
    <property type="match status" value="1"/>
</dbReference>